<accession>A0NXX3</accession>
<evidence type="ECO:0000313" key="2">
    <source>
        <dbReference type="Proteomes" id="UP000004848"/>
    </source>
</evidence>
<organism evidence="1 2">
    <name type="scientific">Roseibium aggregatum (strain ATCC 25650 / DSM 13394 / JCM 20685 / NBRC 16684 / NCIMB 2208 / IAM 12614 / B1)</name>
    <name type="common">Stappia aggregata</name>
    <dbReference type="NCBI Taxonomy" id="384765"/>
    <lineage>
        <taxon>Bacteria</taxon>
        <taxon>Pseudomonadati</taxon>
        <taxon>Pseudomonadota</taxon>
        <taxon>Alphaproteobacteria</taxon>
        <taxon>Hyphomicrobiales</taxon>
        <taxon>Stappiaceae</taxon>
        <taxon>Roseibium</taxon>
    </lineage>
</organism>
<proteinExistence type="predicted"/>
<gene>
    <name evidence="1" type="ORF">SIAM614_22087</name>
</gene>
<protein>
    <submittedName>
        <fullName evidence="1">Uncharacterized protein</fullName>
    </submittedName>
</protein>
<dbReference type="EMBL" id="AAUW01000015">
    <property type="protein sequence ID" value="EAV42317.1"/>
    <property type="molecule type" value="Genomic_DNA"/>
</dbReference>
<comment type="caution">
    <text evidence="1">The sequence shown here is derived from an EMBL/GenBank/DDBJ whole genome shotgun (WGS) entry which is preliminary data.</text>
</comment>
<evidence type="ECO:0000313" key="1">
    <source>
        <dbReference type="EMBL" id="EAV42317.1"/>
    </source>
</evidence>
<sequence length="25" mass="2810">MEAMEGAKCRLSICSARSLYFIQAM</sequence>
<reference evidence="1 2" key="1">
    <citation type="submission" date="2006-05" db="EMBL/GenBank/DDBJ databases">
        <authorList>
            <person name="King G."/>
            <person name="Ferriera S."/>
            <person name="Johnson J."/>
            <person name="Kravitz S."/>
            <person name="Beeson K."/>
            <person name="Sutton G."/>
            <person name="Rogers Y.-H."/>
            <person name="Friedman R."/>
            <person name="Frazier M."/>
            <person name="Venter J.C."/>
        </authorList>
    </citation>
    <scope>NUCLEOTIDE SEQUENCE [LARGE SCALE GENOMIC DNA]</scope>
    <source>
        <strain evidence="2">ATCC 25650 / DSM 13394 / JCM 20685 / NBRC 16684 / NCIMB 2208 / IAM 12614 / B1</strain>
    </source>
</reference>
<dbReference type="Proteomes" id="UP000004848">
    <property type="component" value="Unassembled WGS sequence"/>
</dbReference>
<dbReference type="AlphaFoldDB" id="A0NXX3"/>
<name>A0NXX3_ROSAI</name>